<proteinExistence type="predicted"/>
<dbReference type="Gene3D" id="1.10.30.50">
    <property type="match status" value="1"/>
</dbReference>
<dbReference type="RefSeq" id="WP_110304909.1">
    <property type="nucleotide sequence ID" value="NZ_QJHK01000001.1"/>
</dbReference>
<evidence type="ECO:0000313" key="2">
    <source>
        <dbReference type="Proteomes" id="UP000247903"/>
    </source>
</evidence>
<name>A0A2V4BY01_9FLAO</name>
<dbReference type="OrthoDB" id="9816185at2"/>
<sequence length="327" mass="38957">MVQINEKILIANIVKFDKEITILNKKLYSKLINFRKNHSHKLDIQQTNYLNKLIRILKNENFIKLNKKSIKNYKTAIGKVPTGIFFYKKKNKDFKEVIKTIFNYSDLRNEFLPSFFYSLNIKACVYCNANYTTAIEKEKNVFEARFQFDHVLPSSEYPHFSVSLINLVPACFKCNHNKSDRPIKFDFYCETLPKNEYTFNLDKSSVINFFNSFNNNDLKIIFNDPYRITHKKTSIDNNFHINKIYNEHKDIAEEIIIKSYIYNNSYLDDLKKFYAEKLPHSKVPFERLISGNYMTENDILLRPMAKFTQDLYKEIKLLKNDINKIID</sequence>
<gene>
    <name evidence="1" type="ORF">DMB65_01545</name>
</gene>
<dbReference type="AlphaFoldDB" id="A0A2V4BY01"/>
<comment type="caution">
    <text evidence="1">The sequence shown here is derived from an EMBL/GenBank/DDBJ whole genome shotgun (WGS) entry which is preliminary data.</text>
</comment>
<keyword evidence="2" id="KW-1185">Reference proteome</keyword>
<dbReference type="Proteomes" id="UP000247903">
    <property type="component" value="Unassembled WGS sequence"/>
</dbReference>
<reference evidence="1 2" key="1">
    <citation type="submission" date="2018-05" db="EMBL/GenBank/DDBJ databases">
        <title>Flavobacterium sp. strain IMCC34759, incomplete genome.</title>
        <authorList>
            <person name="Joung Y."/>
            <person name="Cho J."/>
        </authorList>
    </citation>
    <scope>NUCLEOTIDE SEQUENCE [LARGE SCALE GENOMIC DNA]</scope>
    <source>
        <strain evidence="1 2">IMCC34759</strain>
    </source>
</reference>
<dbReference type="EMBL" id="QJHK01000001">
    <property type="protein sequence ID" value="PXY42733.1"/>
    <property type="molecule type" value="Genomic_DNA"/>
</dbReference>
<organism evidence="1 2">
    <name type="scientific">Flavobacterium cheongpyeongense</name>
    <dbReference type="NCBI Taxonomy" id="2212651"/>
    <lineage>
        <taxon>Bacteria</taxon>
        <taxon>Pseudomonadati</taxon>
        <taxon>Bacteroidota</taxon>
        <taxon>Flavobacteriia</taxon>
        <taxon>Flavobacteriales</taxon>
        <taxon>Flavobacteriaceae</taxon>
        <taxon>Flavobacterium</taxon>
    </lineage>
</organism>
<accession>A0A2V4BY01</accession>
<protein>
    <submittedName>
        <fullName evidence="1">Uncharacterized protein</fullName>
    </submittedName>
</protein>
<evidence type="ECO:0000313" key="1">
    <source>
        <dbReference type="EMBL" id="PXY42733.1"/>
    </source>
</evidence>